<protein>
    <submittedName>
        <fullName evidence="1">Putative ribonuclease P protein component</fullName>
    </submittedName>
</protein>
<dbReference type="Proteomes" id="UP000030635">
    <property type="component" value="Chromosome"/>
</dbReference>
<accession>A0A0A7FW12</accession>
<organism evidence="1 2">
    <name type="scientific">Clostridium baratii str. Sullivan</name>
    <dbReference type="NCBI Taxonomy" id="1415775"/>
    <lineage>
        <taxon>Bacteria</taxon>
        <taxon>Bacillati</taxon>
        <taxon>Bacillota</taxon>
        <taxon>Clostridia</taxon>
        <taxon>Eubacteriales</taxon>
        <taxon>Clostridiaceae</taxon>
        <taxon>Clostridium</taxon>
    </lineage>
</organism>
<name>A0A0A7FW12_9CLOT</name>
<dbReference type="InterPro" id="IPR030902">
    <property type="entry name" value="CLB_0814_fam"/>
</dbReference>
<dbReference type="eggNOG" id="ENOG502ZWYT">
    <property type="taxonomic scope" value="Bacteria"/>
</dbReference>
<dbReference type="EMBL" id="CP006905">
    <property type="protein sequence ID" value="AIY83046.1"/>
    <property type="molecule type" value="Genomic_DNA"/>
</dbReference>
<dbReference type="KEGG" id="cbv:U729_2336"/>
<evidence type="ECO:0000313" key="1">
    <source>
        <dbReference type="EMBL" id="AIY83046.1"/>
    </source>
</evidence>
<dbReference type="OrthoDB" id="1919713at2"/>
<dbReference type="STRING" id="1561.NPD11_685"/>
<keyword evidence="2" id="KW-1185">Reference proteome</keyword>
<reference evidence="1 2" key="1">
    <citation type="journal article" date="2015" name="Infect. Genet. Evol.">
        <title>Genomic sequences of six botulinum neurotoxin-producing strains representing three clostridial species illustrate the mobility and diversity of botulinum neurotoxin genes.</title>
        <authorList>
            <person name="Smith T.J."/>
            <person name="Hill K.K."/>
            <person name="Xie G."/>
            <person name="Foley B.T."/>
            <person name="Williamson C.H."/>
            <person name="Foster J.T."/>
            <person name="Johnson S.L."/>
            <person name="Chertkov O."/>
            <person name="Teshima H."/>
            <person name="Gibbons H.S."/>
            <person name="Johnsky L.A."/>
            <person name="Karavis M.A."/>
            <person name="Smith L.A."/>
        </authorList>
    </citation>
    <scope>NUCLEOTIDE SEQUENCE [LARGE SCALE GENOMIC DNA]</scope>
    <source>
        <strain evidence="1">Sullivan</strain>
    </source>
</reference>
<dbReference type="RefSeq" id="WP_039315154.1">
    <property type="nucleotide sequence ID" value="NZ_CP006905.1"/>
</dbReference>
<dbReference type="AlphaFoldDB" id="A0A0A7FW12"/>
<proteinExistence type="predicted"/>
<dbReference type="NCBIfam" id="TIGR04540">
    <property type="entry name" value="CLB_0814_fam"/>
    <property type="match status" value="1"/>
</dbReference>
<sequence length="76" mass="9061">MRVTYKNPKELAKCLKDQIDEYLDDIMEYEKLKGKVTRIIEANEERFYKNGKVENKIANVLGEERIEIINKILEDK</sequence>
<evidence type="ECO:0000313" key="2">
    <source>
        <dbReference type="Proteomes" id="UP000030635"/>
    </source>
</evidence>
<dbReference type="HOGENOM" id="CLU_178324_0_0_9"/>
<gene>
    <name evidence="1" type="ORF">U729_2336</name>
</gene>